<keyword evidence="1" id="KW-0472">Membrane</keyword>
<dbReference type="Proteomes" id="UP000315724">
    <property type="component" value="Chromosome"/>
</dbReference>
<feature type="transmembrane region" description="Helical" evidence="1">
    <location>
        <begin position="48"/>
        <end position="65"/>
    </location>
</feature>
<accession>A0A517QI79</accession>
<gene>
    <name evidence="2" type="ORF">Mal48_05380</name>
</gene>
<name>A0A517QI79_9PLAN</name>
<dbReference type="AlphaFoldDB" id="A0A517QI79"/>
<sequence>MNKFWNCVSSRRFQSALIAVVVWAIMFPEDLQIILVPVQELLSVTKSLSTGVYLLVSAIVICRTWKEVSSKVPDRI</sequence>
<dbReference type="EMBL" id="CP036267">
    <property type="protein sequence ID" value="QDT31305.1"/>
    <property type="molecule type" value="Genomic_DNA"/>
</dbReference>
<reference evidence="2 3" key="1">
    <citation type="submission" date="2019-02" db="EMBL/GenBank/DDBJ databases">
        <title>Deep-cultivation of Planctomycetes and their phenomic and genomic characterization uncovers novel biology.</title>
        <authorList>
            <person name="Wiegand S."/>
            <person name="Jogler M."/>
            <person name="Boedeker C."/>
            <person name="Pinto D."/>
            <person name="Vollmers J."/>
            <person name="Rivas-Marin E."/>
            <person name="Kohn T."/>
            <person name="Peeters S.H."/>
            <person name="Heuer A."/>
            <person name="Rast P."/>
            <person name="Oberbeckmann S."/>
            <person name="Bunk B."/>
            <person name="Jeske O."/>
            <person name="Meyerdierks A."/>
            <person name="Storesund J.E."/>
            <person name="Kallscheuer N."/>
            <person name="Luecker S."/>
            <person name="Lage O.M."/>
            <person name="Pohl T."/>
            <person name="Merkel B.J."/>
            <person name="Hornburger P."/>
            <person name="Mueller R.-W."/>
            <person name="Bruemmer F."/>
            <person name="Labrenz M."/>
            <person name="Spormann A.M."/>
            <person name="Op den Camp H."/>
            <person name="Overmann J."/>
            <person name="Amann R."/>
            <person name="Jetten M.S.M."/>
            <person name="Mascher T."/>
            <person name="Medema M.H."/>
            <person name="Devos D.P."/>
            <person name="Kaster A.-K."/>
            <person name="Ovreas L."/>
            <person name="Rohde M."/>
            <person name="Galperin M.Y."/>
            <person name="Jogler C."/>
        </authorList>
    </citation>
    <scope>NUCLEOTIDE SEQUENCE [LARGE SCALE GENOMIC DNA]</scope>
    <source>
        <strain evidence="2 3">Mal48</strain>
    </source>
</reference>
<dbReference type="KEGG" id="tpol:Mal48_05380"/>
<keyword evidence="3" id="KW-1185">Reference proteome</keyword>
<keyword evidence="1" id="KW-1133">Transmembrane helix</keyword>
<keyword evidence="1" id="KW-0812">Transmembrane</keyword>
<dbReference type="RefSeq" id="WP_145195779.1">
    <property type="nucleotide sequence ID" value="NZ_CP036267.1"/>
</dbReference>
<evidence type="ECO:0000313" key="2">
    <source>
        <dbReference type="EMBL" id="QDT31305.1"/>
    </source>
</evidence>
<feature type="transmembrane region" description="Helical" evidence="1">
    <location>
        <begin position="12"/>
        <end position="28"/>
    </location>
</feature>
<organism evidence="2 3">
    <name type="scientific">Thalassoglobus polymorphus</name>
    <dbReference type="NCBI Taxonomy" id="2527994"/>
    <lineage>
        <taxon>Bacteria</taxon>
        <taxon>Pseudomonadati</taxon>
        <taxon>Planctomycetota</taxon>
        <taxon>Planctomycetia</taxon>
        <taxon>Planctomycetales</taxon>
        <taxon>Planctomycetaceae</taxon>
        <taxon>Thalassoglobus</taxon>
    </lineage>
</organism>
<evidence type="ECO:0000313" key="3">
    <source>
        <dbReference type="Proteomes" id="UP000315724"/>
    </source>
</evidence>
<evidence type="ECO:0000256" key="1">
    <source>
        <dbReference type="SAM" id="Phobius"/>
    </source>
</evidence>
<proteinExistence type="predicted"/>
<protein>
    <submittedName>
        <fullName evidence="2">Uncharacterized protein</fullName>
    </submittedName>
</protein>